<keyword evidence="3" id="KW-1185">Reference proteome</keyword>
<evidence type="ECO:0000313" key="3">
    <source>
        <dbReference type="Proteomes" id="UP000325440"/>
    </source>
</evidence>
<proteinExistence type="predicted"/>
<sequence length="117" mass="12840">MVEVAAARGDVCRARKRFQGTRNATNREANRQVYVSLTNAFTIQDVNTAVLSMGKRKTLGLDRITASILSQALLILAPVITMLYNYCPLVDVFPSTWKVADVIAVPKGADKDKSDPK</sequence>
<dbReference type="OrthoDB" id="411871at2759"/>
<dbReference type="AlphaFoldDB" id="A0A5E4N5K9"/>
<keyword evidence="1" id="KW-0472">Membrane</keyword>
<reference evidence="2 3" key="1">
    <citation type="submission" date="2019-08" db="EMBL/GenBank/DDBJ databases">
        <authorList>
            <person name="Alioto T."/>
            <person name="Alioto T."/>
            <person name="Gomez Garrido J."/>
        </authorList>
    </citation>
    <scope>NUCLEOTIDE SEQUENCE [LARGE SCALE GENOMIC DNA]</scope>
</reference>
<protein>
    <submittedName>
        <fullName evidence="2">Uncharacterized protein</fullName>
    </submittedName>
</protein>
<keyword evidence="1" id="KW-1133">Transmembrane helix</keyword>
<name>A0A5E4N5K9_9HEMI</name>
<evidence type="ECO:0000256" key="1">
    <source>
        <dbReference type="SAM" id="Phobius"/>
    </source>
</evidence>
<accession>A0A5E4N5K9</accession>
<gene>
    <name evidence="2" type="ORF">CINCED_3A024029</name>
</gene>
<feature type="transmembrane region" description="Helical" evidence="1">
    <location>
        <begin position="64"/>
        <end position="84"/>
    </location>
</feature>
<organism evidence="2 3">
    <name type="scientific">Cinara cedri</name>
    <dbReference type="NCBI Taxonomy" id="506608"/>
    <lineage>
        <taxon>Eukaryota</taxon>
        <taxon>Metazoa</taxon>
        <taxon>Ecdysozoa</taxon>
        <taxon>Arthropoda</taxon>
        <taxon>Hexapoda</taxon>
        <taxon>Insecta</taxon>
        <taxon>Pterygota</taxon>
        <taxon>Neoptera</taxon>
        <taxon>Paraneoptera</taxon>
        <taxon>Hemiptera</taxon>
        <taxon>Sternorrhyncha</taxon>
        <taxon>Aphidomorpha</taxon>
        <taxon>Aphidoidea</taxon>
        <taxon>Aphididae</taxon>
        <taxon>Lachninae</taxon>
        <taxon>Cinara</taxon>
    </lineage>
</organism>
<keyword evidence="1" id="KW-0812">Transmembrane</keyword>
<evidence type="ECO:0000313" key="2">
    <source>
        <dbReference type="EMBL" id="VVC39029.1"/>
    </source>
</evidence>
<dbReference type="EMBL" id="CABPRJ010001560">
    <property type="protein sequence ID" value="VVC39029.1"/>
    <property type="molecule type" value="Genomic_DNA"/>
</dbReference>
<dbReference type="Proteomes" id="UP000325440">
    <property type="component" value="Unassembled WGS sequence"/>
</dbReference>